<name>A0A4S8KII8_DENBC</name>
<evidence type="ECO:0000313" key="3">
    <source>
        <dbReference type="Proteomes" id="UP000297245"/>
    </source>
</evidence>
<keyword evidence="3" id="KW-1185">Reference proteome</keyword>
<dbReference type="AlphaFoldDB" id="A0A4S8KII8"/>
<dbReference type="EMBL" id="ML182544">
    <property type="protein sequence ID" value="THU75256.1"/>
    <property type="molecule type" value="Genomic_DNA"/>
</dbReference>
<feature type="signal peptide" evidence="1">
    <location>
        <begin position="1"/>
        <end position="25"/>
    </location>
</feature>
<feature type="chain" id="PRO_5020833956" evidence="1">
    <location>
        <begin position="26"/>
        <end position="60"/>
    </location>
</feature>
<dbReference type="Proteomes" id="UP000297245">
    <property type="component" value="Unassembled WGS sequence"/>
</dbReference>
<organism evidence="2 3">
    <name type="scientific">Dendrothele bispora (strain CBS 962.96)</name>
    <dbReference type="NCBI Taxonomy" id="1314807"/>
    <lineage>
        <taxon>Eukaryota</taxon>
        <taxon>Fungi</taxon>
        <taxon>Dikarya</taxon>
        <taxon>Basidiomycota</taxon>
        <taxon>Agaricomycotina</taxon>
        <taxon>Agaricomycetes</taxon>
        <taxon>Agaricomycetidae</taxon>
        <taxon>Agaricales</taxon>
        <taxon>Agaricales incertae sedis</taxon>
        <taxon>Dendrothele</taxon>
    </lineage>
</organism>
<reference evidence="2 3" key="1">
    <citation type="journal article" date="2019" name="Nat. Ecol. Evol.">
        <title>Megaphylogeny resolves global patterns of mushroom evolution.</title>
        <authorList>
            <person name="Varga T."/>
            <person name="Krizsan K."/>
            <person name="Foldi C."/>
            <person name="Dima B."/>
            <person name="Sanchez-Garcia M."/>
            <person name="Sanchez-Ramirez S."/>
            <person name="Szollosi G.J."/>
            <person name="Szarkandi J.G."/>
            <person name="Papp V."/>
            <person name="Albert L."/>
            <person name="Andreopoulos W."/>
            <person name="Angelini C."/>
            <person name="Antonin V."/>
            <person name="Barry K.W."/>
            <person name="Bougher N.L."/>
            <person name="Buchanan P."/>
            <person name="Buyck B."/>
            <person name="Bense V."/>
            <person name="Catcheside P."/>
            <person name="Chovatia M."/>
            <person name="Cooper J."/>
            <person name="Damon W."/>
            <person name="Desjardin D."/>
            <person name="Finy P."/>
            <person name="Geml J."/>
            <person name="Haridas S."/>
            <person name="Hughes K."/>
            <person name="Justo A."/>
            <person name="Karasinski D."/>
            <person name="Kautmanova I."/>
            <person name="Kiss B."/>
            <person name="Kocsube S."/>
            <person name="Kotiranta H."/>
            <person name="LaButti K.M."/>
            <person name="Lechner B.E."/>
            <person name="Liimatainen K."/>
            <person name="Lipzen A."/>
            <person name="Lukacs Z."/>
            <person name="Mihaltcheva S."/>
            <person name="Morgado L.N."/>
            <person name="Niskanen T."/>
            <person name="Noordeloos M.E."/>
            <person name="Ohm R.A."/>
            <person name="Ortiz-Santana B."/>
            <person name="Ovrebo C."/>
            <person name="Racz N."/>
            <person name="Riley R."/>
            <person name="Savchenko A."/>
            <person name="Shiryaev A."/>
            <person name="Soop K."/>
            <person name="Spirin V."/>
            <person name="Szebenyi C."/>
            <person name="Tomsovsky M."/>
            <person name="Tulloss R.E."/>
            <person name="Uehling J."/>
            <person name="Grigoriev I.V."/>
            <person name="Vagvolgyi C."/>
            <person name="Papp T."/>
            <person name="Martin F.M."/>
            <person name="Miettinen O."/>
            <person name="Hibbett D.S."/>
            <person name="Nagy L.G."/>
        </authorList>
    </citation>
    <scope>NUCLEOTIDE SEQUENCE [LARGE SCALE GENOMIC DNA]</scope>
    <source>
        <strain evidence="2 3">CBS 962.96</strain>
    </source>
</reference>
<accession>A0A4S8KII8</accession>
<protein>
    <submittedName>
        <fullName evidence="2">Uncharacterized protein</fullName>
    </submittedName>
</protein>
<keyword evidence="1" id="KW-0732">Signal</keyword>
<sequence>MFSSIKSLHAVLAVYLLTFRALISTASMPPADLVHSLGPMYDLKIDDRDVDPRACQVLNR</sequence>
<evidence type="ECO:0000256" key="1">
    <source>
        <dbReference type="SAM" id="SignalP"/>
    </source>
</evidence>
<proteinExistence type="predicted"/>
<gene>
    <name evidence="2" type="ORF">K435DRAFT_881244</name>
</gene>
<evidence type="ECO:0000313" key="2">
    <source>
        <dbReference type="EMBL" id="THU75256.1"/>
    </source>
</evidence>